<evidence type="ECO:0000313" key="1">
    <source>
        <dbReference type="EMBL" id="GID50064.1"/>
    </source>
</evidence>
<name>A0ABQ3WUY1_9ACTN</name>
<protein>
    <submittedName>
        <fullName evidence="1">Uncharacterized protein</fullName>
    </submittedName>
</protein>
<comment type="caution">
    <text evidence="1">The sequence shown here is derived from an EMBL/GenBank/DDBJ whole genome shotgun (WGS) entry which is preliminary data.</text>
</comment>
<dbReference type="EMBL" id="BOMF01000139">
    <property type="protein sequence ID" value="GID50064.1"/>
    <property type="molecule type" value="Genomic_DNA"/>
</dbReference>
<gene>
    <name evidence="1" type="ORF">Aca07nite_73390</name>
</gene>
<reference evidence="1" key="1">
    <citation type="submission" date="2021-01" db="EMBL/GenBank/DDBJ databases">
        <title>Whole genome shotgun sequence of Actinoplanes capillaceus NBRC 16408.</title>
        <authorList>
            <person name="Komaki H."/>
            <person name="Tamura T."/>
        </authorList>
    </citation>
    <scope>NUCLEOTIDE SEQUENCE [LARGE SCALE GENOMIC DNA]</scope>
    <source>
        <strain evidence="1">NBRC 16408</strain>
    </source>
</reference>
<sequence length="58" mass="6123">MRNVAVMTYLLGSANGHPAERGYDKAPPGMGVPGGAALVKGRYPRLSGYPLECRAKYG</sequence>
<organism evidence="1">
    <name type="scientific">Actinoplanes campanulatus</name>
    <dbReference type="NCBI Taxonomy" id="113559"/>
    <lineage>
        <taxon>Bacteria</taxon>
        <taxon>Bacillati</taxon>
        <taxon>Actinomycetota</taxon>
        <taxon>Actinomycetes</taxon>
        <taxon>Micromonosporales</taxon>
        <taxon>Micromonosporaceae</taxon>
        <taxon>Actinoplanes</taxon>
    </lineage>
</organism>
<proteinExistence type="predicted"/>
<accession>A0ABQ3WUY1</accession>